<proteinExistence type="predicted"/>
<feature type="region of interest" description="Disordered" evidence="7">
    <location>
        <begin position="1"/>
        <end position="23"/>
    </location>
</feature>
<keyword evidence="2" id="KW-0548">Nucleotidyltransferase</keyword>
<dbReference type="Pfam" id="PF24626">
    <property type="entry name" value="SH3_Tf2-1"/>
    <property type="match status" value="1"/>
</dbReference>
<dbReference type="Gene3D" id="3.10.10.10">
    <property type="entry name" value="HIV Type 1 Reverse Transcriptase, subunit A, domain 1"/>
    <property type="match status" value="1"/>
</dbReference>
<dbReference type="PROSITE" id="PS50994">
    <property type="entry name" value="INTEGRASE"/>
    <property type="match status" value="1"/>
</dbReference>
<dbReference type="InterPro" id="IPR056924">
    <property type="entry name" value="SH3_Tf2-1"/>
</dbReference>
<dbReference type="InterPro" id="IPR021109">
    <property type="entry name" value="Peptidase_aspartic_dom_sf"/>
</dbReference>
<dbReference type="GO" id="GO:0015074">
    <property type="term" value="P:DNA integration"/>
    <property type="evidence" value="ECO:0007669"/>
    <property type="project" value="InterPro"/>
</dbReference>
<dbReference type="Gene3D" id="3.30.420.10">
    <property type="entry name" value="Ribonuclease H-like superfamily/Ribonuclease H"/>
    <property type="match status" value="1"/>
</dbReference>
<evidence type="ECO:0000256" key="7">
    <source>
        <dbReference type="SAM" id="MobiDB-lite"/>
    </source>
</evidence>
<evidence type="ECO:0000256" key="1">
    <source>
        <dbReference type="ARBA" id="ARBA00022679"/>
    </source>
</evidence>
<keyword evidence="4" id="KW-0255">Endonuclease</keyword>
<evidence type="ECO:0000256" key="2">
    <source>
        <dbReference type="ARBA" id="ARBA00022695"/>
    </source>
</evidence>
<keyword evidence="3" id="KW-0540">Nuclease</keyword>
<organism evidence="9">
    <name type="scientific">Arabidopsis thaliana</name>
    <name type="common">Mouse-ear cress</name>
    <dbReference type="NCBI Taxonomy" id="3702"/>
    <lineage>
        <taxon>Eukaryota</taxon>
        <taxon>Viridiplantae</taxon>
        <taxon>Streptophyta</taxon>
        <taxon>Embryophyta</taxon>
        <taxon>Tracheophyta</taxon>
        <taxon>Spermatophyta</taxon>
        <taxon>Magnoliopsida</taxon>
        <taxon>eudicotyledons</taxon>
        <taxon>Gunneridae</taxon>
        <taxon>Pentapetalae</taxon>
        <taxon>rosids</taxon>
        <taxon>malvids</taxon>
        <taxon>Brassicales</taxon>
        <taxon>Brassicaceae</taxon>
        <taxon>Camelineae</taxon>
        <taxon>Arabidopsis</taxon>
    </lineage>
</organism>
<dbReference type="InterPro" id="IPR005162">
    <property type="entry name" value="Retrotrans_gag_dom"/>
</dbReference>
<sequence>MMEQLQRIGTGYFSGGTSPEEADSWRSRVERNFGSSKCSVEYLVDLAVHFLEGDAHLWWRSVTAKRRQADMFWADFVAEFNAKYCPQEALDRMEARFLELTQGERSVREYDREFNRLLVYAGRGMEDDQAQMRRFLRGLRPDWRVRCRVSQYATKAALVETAAELMVVAVVQPAVQQGAQVQQGVQQNVQQLAHIGAAPQGYTTREIGSTSNRAITGLLAHEVCVGTLLVDGVEAHVLFDSGASHCFITPKSASRGNIRGDPGEQFGSVKVAGGQFLEVLGRAKVVEAEKMIEKGCEAYLMTISMPESVGQVAVSNIRVVQEFEDVFQSLQGLPPSWSDPFTIVLEPGTALLSKHPTGWLQQRWIDELLDQLRGATCFSKIDLTSGYHQIPIAEADIRKTAFRTRYGHFEFVVIPFARAELDAIWVIVDRLTKSAHFLAIRKTDGAAVLTKKYVSEIVKLHGVPVSIVSDRDSKFTSAFWRAFQAEMGTKVQMSTAYHPQTDGQSERTIQTLEDMLRMCVLDWGGHWADQLSLIEFAYNNNYQASIGMTPFEVLYGRPCRTQLCWTQVGERSIYGANYVQETTERIGVLKLNMKEVQDRHRSYADKRRRELEFEVGERVYLKMAMLRGPNRSISETKLSPRYMGPFRIVERVVPVAYRLELTDVMRAFHKVFHVSMLRKCLHKDDEVLAKIPEDLQPNMTLEARPGRVLERRIKELRRKKIPLIKVLWDCDGVTEETWEPEVRMKARF</sequence>
<protein>
    <submittedName>
        <fullName evidence="9">T10P12.2 protein</fullName>
    </submittedName>
</protein>
<dbReference type="InterPro" id="IPR012337">
    <property type="entry name" value="RNaseH-like_sf"/>
</dbReference>
<dbReference type="PIR" id="G96498">
    <property type="entry name" value="G96498"/>
</dbReference>
<evidence type="ECO:0000256" key="5">
    <source>
        <dbReference type="ARBA" id="ARBA00022801"/>
    </source>
</evidence>
<evidence type="ECO:0000256" key="3">
    <source>
        <dbReference type="ARBA" id="ARBA00022722"/>
    </source>
</evidence>
<dbReference type="GO" id="GO:0004519">
    <property type="term" value="F:endonuclease activity"/>
    <property type="evidence" value="ECO:0007669"/>
    <property type="project" value="UniProtKB-KW"/>
</dbReference>
<dbReference type="SUPFAM" id="SSF53098">
    <property type="entry name" value="Ribonuclease H-like"/>
    <property type="match status" value="1"/>
</dbReference>
<dbReference type="AlphaFoldDB" id="Q9XIG6"/>
<dbReference type="EMBL" id="AC007203">
    <property type="protein sequence ID" value="AAD39271.1"/>
    <property type="molecule type" value="Genomic_DNA"/>
</dbReference>
<dbReference type="SUPFAM" id="SSF56672">
    <property type="entry name" value="DNA/RNA polymerases"/>
    <property type="match status" value="1"/>
</dbReference>
<dbReference type="GO" id="GO:0003676">
    <property type="term" value="F:nucleic acid binding"/>
    <property type="evidence" value="ECO:0007669"/>
    <property type="project" value="InterPro"/>
</dbReference>
<dbReference type="Gene3D" id="2.40.70.10">
    <property type="entry name" value="Acid Proteases"/>
    <property type="match status" value="1"/>
</dbReference>
<dbReference type="InterPro" id="IPR001969">
    <property type="entry name" value="Aspartic_peptidase_AS"/>
</dbReference>
<dbReference type="InterPro" id="IPR001584">
    <property type="entry name" value="Integrase_cat-core"/>
</dbReference>
<feature type="domain" description="Integrase catalytic" evidence="8">
    <location>
        <begin position="387"/>
        <end position="558"/>
    </location>
</feature>
<gene>
    <name evidence="9" type="primary">T10P12.2</name>
</gene>
<dbReference type="InterPro" id="IPR050951">
    <property type="entry name" value="Retrovirus_Pol_polyprotein"/>
</dbReference>
<name>Q9XIG6_ARATH</name>
<accession>Q9XIG6</accession>
<evidence type="ECO:0000256" key="6">
    <source>
        <dbReference type="ARBA" id="ARBA00022918"/>
    </source>
</evidence>
<dbReference type="Pfam" id="PF13650">
    <property type="entry name" value="Asp_protease_2"/>
    <property type="match status" value="1"/>
</dbReference>
<dbReference type="InterPro" id="IPR036397">
    <property type="entry name" value="RNaseH_sf"/>
</dbReference>
<reference evidence="9" key="1">
    <citation type="submission" date="1999-06" db="EMBL/GenBank/DDBJ databases">
        <authorList>
            <person name="Federspiel N.A."/>
            <person name="Palm C.J."/>
            <person name="Conway A.B."/>
            <person name="Conn L."/>
            <person name="Hansen N.F."/>
            <person name="Altafi H."/>
            <person name="Araujo R."/>
            <person name="Huizar L."/>
            <person name="Rowley D."/>
            <person name="Buehler E."/>
            <person name="Dunn P."/>
            <person name="Gonzalez A."/>
            <person name="Kremenetskaia I."/>
            <person name="Kim C."/>
            <person name="Lenz C."/>
            <person name="Li J."/>
            <person name="Liu S."/>
            <person name="Luros S."/>
            <person name="Schwartz J."/>
            <person name="Shinn P."/>
            <person name="Toriumi M."/>
            <person name="Vysotskaia V.S."/>
            <person name="Walker M."/>
            <person name="Yu G."/>
            <person name="Ecker J."/>
            <person name="Theologis A."/>
            <person name="Davis R.W."/>
        </authorList>
    </citation>
    <scope>NUCLEOTIDE SEQUENCE</scope>
</reference>
<dbReference type="GO" id="GO:0003964">
    <property type="term" value="F:RNA-directed DNA polymerase activity"/>
    <property type="evidence" value="ECO:0007669"/>
    <property type="project" value="UniProtKB-KW"/>
</dbReference>
<dbReference type="GO" id="GO:0004190">
    <property type="term" value="F:aspartic-type endopeptidase activity"/>
    <property type="evidence" value="ECO:0007669"/>
    <property type="project" value="InterPro"/>
</dbReference>
<keyword evidence="1" id="KW-0808">Transferase</keyword>
<dbReference type="GO" id="GO:0006508">
    <property type="term" value="P:proteolysis"/>
    <property type="evidence" value="ECO:0007669"/>
    <property type="project" value="InterPro"/>
</dbReference>
<keyword evidence="6" id="KW-0695">RNA-directed DNA polymerase</keyword>
<evidence type="ECO:0000313" key="9">
    <source>
        <dbReference type="EMBL" id="AAD39271.1"/>
    </source>
</evidence>
<dbReference type="PANTHER" id="PTHR37984">
    <property type="entry name" value="PROTEIN CBG26694"/>
    <property type="match status" value="1"/>
</dbReference>
<dbReference type="PROSITE" id="PS00141">
    <property type="entry name" value="ASP_PROTEASE"/>
    <property type="match status" value="1"/>
</dbReference>
<reference key="2">
    <citation type="journal article" date="2000" name="Nature">
        <title>Sequence and analysis of chromosome 1 of the plant Arabidopsis thaliana.</title>
        <authorList>
            <person name="Theologis A."/>
            <person name="Ecker J.R."/>
            <person name="Palm C.J."/>
            <person name="Federspiel N.A."/>
            <person name="Kaul S."/>
            <person name="White O."/>
            <person name="Alonso J."/>
            <person name="Altafi H."/>
            <person name="Araujo R."/>
            <person name="Bowman C.L."/>
            <person name="Brooks S.Y."/>
            <person name="Buehler E."/>
            <person name="Chan A."/>
            <person name="Chao Q."/>
            <person name="Chen H."/>
            <person name="Cheuk R.F."/>
            <person name="Chin C.W."/>
            <person name="Chung M.K."/>
            <person name="Conn L."/>
            <person name="Conway A.B."/>
            <person name="Conway A.R."/>
            <person name="Creasy T.H."/>
            <person name="Dewar K."/>
            <person name="Dunn P."/>
            <person name="Etgu P."/>
            <person name="Feldblyum T.V."/>
            <person name="Feng J."/>
            <person name="Fong B."/>
            <person name="Fujii C.Y."/>
            <person name="Gill J.E."/>
            <person name="Goldsmith A.D."/>
            <person name="Haas B."/>
            <person name="Hansen N.F."/>
            <person name="Hughes B."/>
            <person name="Huizar L."/>
            <person name="Hunter J.L."/>
            <person name="Jenkins J."/>
            <person name="Johnson-Hopson C."/>
            <person name="Khan S."/>
            <person name="Khaykin E."/>
            <person name="Kim C.J."/>
            <person name="Koo H.L."/>
            <person name="Kremenetskaia I."/>
            <person name="Kurtz D.B."/>
            <person name="Kwan A."/>
            <person name="Lam B."/>
            <person name="Langin-Hooper S."/>
            <person name="Lee A."/>
            <person name="Lee J.M."/>
            <person name="Lenz C.A."/>
            <person name="Li J.H."/>
            <person name="Li Y."/>
            <person name="Lin X."/>
            <person name="Liu S.X."/>
            <person name="Liu Z.A."/>
            <person name="Luros J.S."/>
            <person name="Maiti R."/>
            <person name="Marziali A."/>
            <person name="Militscher J."/>
            <person name="Miranda M."/>
            <person name="Nguyen M."/>
            <person name="Nierman W.C."/>
            <person name="Osborne B.I."/>
            <person name="Pai G."/>
            <person name="Peterson J."/>
            <person name="Pham P.K."/>
            <person name="Rizzo M."/>
            <person name="Rooney T."/>
            <person name="Rowley D."/>
            <person name="Sakano H."/>
            <person name="Salzberg S.L."/>
            <person name="Schwartz J.R."/>
            <person name="Shinn P."/>
            <person name="Southwick A.M."/>
            <person name="Sun H."/>
            <person name="Tallon L.J."/>
            <person name="Tambunga G."/>
            <person name="Toriumi M.J."/>
            <person name="Town C.D."/>
            <person name="Utterback T."/>
            <person name="Van Aken S."/>
            <person name="Vaysberg M."/>
            <person name="Vysotskaia V.S."/>
            <person name="Walker M."/>
            <person name="Wu D."/>
            <person name="Yu G."/>
            <person name="Fraser C.M."/>
            <person name="Venter J.C."/>
            <person name="Davis R.W."/>
        </authorList>
    </citation>
    <scope>NUCLEOTIDE SEQUENCE [LARGE SCALE GENOMIC DNA]</scope>
    <source>
        <strain>cv. Columbia</strain>
    </source>
</reference>
<dbReference type="InterPro" id="IPR043502">
    <property type="entry name" value="DNA/RNA_pol_sf"/>
</dbReference>
<keyword evidence="5" id="KW-0378">Hydrolase</keyword>
<evidence type="ECO:0000259" key="8">
    <source>
        <dbReference type="PROSITE" id="PS50994"/>
    </source>
</evidence>
<dbReference type="Pfam" id="PF03732">
    <property type="entry name" value="Retrotrans_gag"/>
    <property type="match status" value="1"/>
</dbReference>
<evidence type="ECO:0000256" key="4">
    <source>
        <dbReference type="ARBA" id="ARBA00022759"/>
    </source>
</evidence>
<dbReference type="PANTHER" id="PTHR37984:SF15">
    <property type="entry name" value="INTEGRASE CATALYTIC DOMAIN-CONTAINING PROTEIN"/>
    <property type="match status" value="1"/>
</dbReference>
<dbReference type="CDD" id="cd00303">
    <property type="entry name" value="retropepsin_like"/>
    <property type="match status" value="1"/>
</dbReference>